<accession>A0A9D9IDD1</accession>
<dbReference type="InterPro" id="IPR001807">
    <property type="entry name" value="ClC"/>
</dbReference>
<dbReference type="EMBL" id="JADIMF010000141">
    <property type="protein sequence ID" value="MBO8469779.1"/>
    <property type="molecule type" value="Genomic_DNA"/>
</dbReference>
<proteinExistence type="predicted"/>
<dbReference type="SUPFAM" id="SSF81340">
    <property type="entry name" value="Clc chloride channel"/>
    <property type="match status" value="1"/>
</dbReference>
<feature type="transmembrane region" description="Helical" evidence="10">
    <location>
        <begin position="265"/>
        <end position="286"/>
    </location>
</feature>
<keyword evidence="5" id="KW-0406">Ion transport</keyword>
<evidence type="ECO:0000256" key="7">
    <source>
        <dbReference type="ARBA" id="ARBA00023173"/>
    </source>
</evidence>
<reference evidence="11" key="1">
    <citation type="submission" date="2020-10" db="EMBL/GenBank/DDBJ databases">
        <authorList>
            <person name="Gilroy R."/>
        </authorList>
    </citation>
    <scope>NUCLEOTIDE SEQUENCE</scope>
    <source>
        <strain evidence="11">14700</strain>
    </source>
</reference>
<evidence type="ECO:0000256" key="3">
    <source>
        <dbReference type="ARBA" id="ARBA00022692"/>
    </source>
</evidence>
<feature type="transmembrane region" description="Helical" evidence="10">
    <location>
        <begin position="191"/>
        <end position="209"/>
    </location>
</feature>
<feature type="transmembrane region" description="Helical" evidence="10">
    <location>
        <begin position="45"/>
        <end position="64"/>
    </location>
</feature>
<dbReference type="Gene3D" id="1.10.3080.10">
    <property type="entry name" value="Clc chloride channel"/>
    <property type="match status" value="1"/>
</dbReference>
<protein>
    <submittedName>
        <fullName evidence="11">Chloride channel protein</fullName>
    </submittedName>
</protein>
<dbReference type="Proteomes" id="UP000810292">
    <property type="component" value="Unassembled WGS sequence"/>
</dbReference>
<evidence type="ECO:0000256" key="8">
    <source>
        <dbReference type="ARBA" id="ARBA00023214"/>
    </source>
</evidence>
<gene>
    <name evidence="11" type="ORF">IAA72_08355</name>
</gene>
<evidence type="ECO:0000313" key="12">
    <source>
        <dbReference type="Proteomes" id="UP000810292"/>
    </source>
</evidence>
<dbReference type="InterPro" id="IPR014743">
    <property type="entry name" value="Cl-channel_core"/>
</dbReference>
<dbReference type="PANTHER" id="PTHR43427:SF6">
    <property type="entry name" value="CHLORIDE CHANNEL PROTEIN CLC-E"/>
    <property type="match status" value="1"/>
</dbReference>
<evidence type="ECO:0000256" key="2">
    <source>
        <dbReference type="ARBA" id="ARBA00022448"/>
    </source>
</evidence>
<dbReference type="InterPro" id="IPR050368">
    <property type="entry name" value="ClC-type_chloride_channel"/>
</dbReference>
<evidence type="ECO:0000313" key="11">
    <source>
        <dbReference type="EMBL" id="MBO8469779.1"/>
    </source>
</evidence>
<feature type="transmembrane region" description="Helical" evidence="10">
    <location>
        <begin position="360"/>
        <end position="385"/>
    </location>
</feature>
<dbReference type="PRINTS" id="PR00762">
    <property type="entry name" value="CLCHANNEL"/>
</dbReference>
<dbReference type="GO" id="GO:0034707">
    <property type="term" value="C:chloride channel complex"/>
    <property type="evidence" value="ECO:0007669"/>
    <property type="project" value="UniProtKB-KW"/>
</dbReference>
<keyword evidence="3 10" id="KW-0812">Transmembrane</keyword>
<comment type="caution">
    <text evidence="11">The sequence shown here is derived from an EMBL/GenBank/DDBJ whole genome shotgun (WGS) entry which is preliminary data.</text>
</comment>
<dbReference type="AlphaFoldDB" id="A0A9D9IDD1"/>
<evidence type="ECO:0000256" key="6">
    <source>
        <dbReference type="ARBA" id="ARBA00023136"/>
    </source>
</evidence>
<reference evidence="11" key="2">
    <citation type="journal article" date="2021" name="PeerJ">
        <title>Extensive microbial diversity within the chicken gut microbiome revealed by metagenomics and culture.</title>
        <authorList>
            <person name="Gilroy R."/>
            <person name="Ravi A."/>
            <person name="Getino M."/>
            <person name="Pursley I."/>
            <person name="Horton D.L."/>
            <person name="Alikhan N.F."/>
            <person name="Baker D."/>
            <person name="Gharbi K."/>
            <person name="Hall N."/>
            <person name="Watson M."/>
            <person name="Adriaenssens E.M."/>
            <person name="Foster-Nyarko E."/>
            <person name="Jarju S."/>
            <person name="Secka A."/>
            <person name="Antonio M."/>
            <person name="Oren A."/>
            <person name="Chaudhuri R.R."/>
            <person name="La Ragione R."/>
            <person name="Hildebrand F."/>
            <person name="Pallen M.J."/>
        </authorList>
    </citation>
    <scope>NUCLEOTIDE SEQUENCE</scope>
    <source>
        <strain evidence="11">14700</strain>
    </source>
</reference>
<feature type="transmembrane region" description="Helical" evidence="10">
    <location>
        <begin position="307"/>
        <end position="328"/>
    </location>
</feature>
<dbReference type="GO" id="GO:0005254">
    <property type="term" value="F:chloride channel activity"/>
    <property type="evidence" value="ECO:0007669"/>
    <property type="project" value="UniProtKB-KW"/>
</dbReference>
<name>A0A9D9IDD1_9SPIO</name>
<evidence type="ECO:0000256" key="5">
    <source>
        <dbReference type="ARBA" id="ARBA00023065"/>
    </source>
</evidence>
<sequence>MILDIETCGRIAINTFRSVLIGTLTGIAITIFANTVSLMGNLNEIHPALSLLLPFAAYLTMLIYQKLGDAYRKITVEAIDRIHEIENPELKLNHGKISPWMGVVAYIAAALSHLSGASVGKEGAGVQIGLSVGELLSRAEKKIIPVHYRGHEDRYLMCSAAAAFGSLFGSPITGVLFGLSFATPDLIRLDMLYPCIVSSYFAVIISELLGIHRMVIPWFAELSFNVENLVIVAVFAALIGLMTRLFICGLKAFRDIVHKAFGSKAFSAVVPSILVLIAFIFIALFTDDMSYSGLSLDLLYASIDGRGVPIYAFILKAILVFLSISAGFVGGEVVPLLVTGSTFGYAFASIFGLRTGAFAALGAIGMLSGGTNLPLVCFALGLELFSYEEPTLLFAAVSIAYLCSGETGIYQHQAMALKNKLAKRSEG</sequence>
<organism evidence="11 12">
    <name type="scientific">Candidatus Ornithospirochaeta stercoravium</name>
    <dbReference type="NCBI Taxonomy" id="2840897"/>
    <lineage>
        <taxon>Bacteria</taxon>
        <taxon>Pseudomonadati</taxon>
        <taxon>Spirochaetota</taxon>
        <taxon>Spirochaetia</taxon>
        <taxon>Spirochaetales</taxon>
        <taxon>Spirochaetaceae</taxon>
        <taxon>Spirochaetaceae incertae sedis</taxon>
        <taxon>Candidatus Ornithospirochaeta</taxon>
    </lineage>
</organism>
<feature type="transmembrane region" description="Helical" evidence="10">
    <location>
        <begin position="391"/>
        <end position="410"/>
    </location>
</feature>
<feature type="transmembrane region" description="Helical" evidence="10">
    <location>
        <begin position="229"/>
        <end position="253"/>
    </location>
</feature>
<feature type="transmembrane region" description="Helical" evidence="10">
    <location>
        <begin position="19"/>
        <end position="39"/>
    </location>
</feature>
<keyword evidence="4 10" id="KW-1133">Transmembrane helix</keyword>
<comment type="subcellular location">
    <subcellularLocation>
        <location evidence="1">Membrane</location>
        <topology evidence="1">Multi-pass membrane protein</topology>
    </subcellularLocation>
</comment>
<keyword evidence="2" id="KW-0813">Transport</keyword>
<evidence type="ECO:0000256" key="1">
    <source>
        <dbReference type="ARBA" id="ARBA00004141"/>
    </source>
</evidence>
<keyword evidence="7" id="KW-0869">Chloride channel</keyword>
<dbReference type="Pfam" id="PF00654">
    <property type="entry name" value="Voltage_CLC"/>
    <property type="match status" value="1"/>
</dbReference>
<dbReference type="PANTHER" id="PTHR43427">
    <property type="entry name" value="CHLORIDE CHANNEL PROTEIN CLC-E"/>
    <property type="match status" value="1"/>
</dbReference>
<feature type="transmembrane region" description="Helical" evidence="10">
    <location>
        <begin position="155"/>
        <end position="179"/>
    </location>
</feature>
<keyword evidence="6 10" id="KW-0472">Membrane</keyword>
<keyword evidence="9" id="KW-0407">Ion channel</keyword>
<feature type="transmembrane region" description="Helical" evidence="10">
    <location>
        <begin position="334"/>
        <end position="353"/>
    </location>
</feature>
<evidence type="ECO:0000256" key="10">
    <source>
        <dbReference type="SAM" id="Phobius"/>
    </source>
</evidence>
<evidence type="ECO:0000256" key="9">
    <source>
        <dbReference type="ARBA" id="ARBA00023303"/>
    </source>
</evidence>
<keyword evidence="8" id="KW-0868">Chloride</keyword>
<evidence type="ECO:0000256" key="4">
    <source>
        <dbReference type="ARBA" id="ARBA00022989"/>
    </source>
</evidence>